<dbReference type="GO" id="GO:0003729">
    <property type="term" value="F:mRNA binding"/>
    <property type="evidence" value="ECO:0007669"/>
    <property type="project" value="InterPro"/>
</dbReference>
<feature type="region of interest" description="Disordered" evidence="2">
    <location>
        <begin position="105"/>
        <end position="167"/>
    </location>
</feature>
<accession>A0AAV5F7H7</accession>
<feature type="compositionally biased region" description="Low complexity" evidence="2">
    <location>
        <begin position="106"/>
        <end position="116"/>
    </location>
</feature>
<gene>
    <name evidence="3" type="primary">gb19167</name>
    <name evidence="3" type="ORF">PR202_gb19167</name>
</gene>
<organism evidence="3 4">
    <name type="scientific">Eleusine coracana subsp. coracana</name>
    <dbReference type="NCBI Taxonomy" id="191504"/>
    <lineage>
        <taxon>Eukaryota</taxon>
        <taxon>Viridiplantae</taxon>
        <taxon>Streptophyta</taxon>
        <taxon>Embryophyta</taxon>
        <taxon>Tracheophyta</taxon>
        <taxon>Spermatophyta</taxon>
        <taxon>Magnoliopsida</taxon>
        <taxon>Liliopsida</taxon>
        <taxon>Poales</taxon>
        <taxon>Poaceae</taxon>
        <taxon>PACMAD clade</taxon>
        <taxon>Chloridoideae</taxon>
        <taxon>Cynodonteae</taxon>
        <taxon>Eleusininae</taxon>
        <taxon>Eleusine</taxon>
    </lineage>
</organism>
<feature type="region of interest" description="Disordered" evidence="2">
    <location>
        <begin position="389"/>
        <end position="417"/>
    </location>
</feature>
<feature type="region of interest" description="Disordered" evidence="2">
    <location>
        <begin position="187"/>
        <end position="213"/>
    </location>
</feature>
<dbReference type="AlphaFoldDB" id="A0AAV5F7H7"/>
<dbReference type="GO" id="GO:0006402">
    <property type="term" value="P:mRNA catabolic process"/>
    <property type="evidence" value="ECO:0007669"/>
    <property type="project" value="InterPro"/>
</dbReference>
<dbReference type="InterPro" id="IPR044842">
    <property type="entry name" value="ALKBH9B/ALKBH10B-like"/>
</dbReference>
<sequence length="536" mass="56940">MASAAVIPSAAGAVAAAAGEPAGWLMDERDGFISWLRAEFAASNAIIDLLLVHLRTFGDPGEYDIVAAAVQQRRHHWTPVIHMQQFFPVADVAFALQQAGWRRRAAPQQALGAAASPSPPPPPPPRRQAFSPSHHSNHRHGGHHRADHTRGGGAVAAAGSEKDGREVHVKEAKGLKEVENMVNTKGLQLDSPLTDGGEKNTSVQTVSGGSGKIIPCSPVEHSANEIIDGKTVNSVEGLKVYEGLVSIIEANKIVSLINETKASFRRGGLEAGQTVIIGKRPMKGHGREIVQLGIPVIDGPPDDENQTETRVEAIPGVLHDLFDHLFQQEIIPFKPDFCVVDFLMRSLLLVQGRSADFAKRAIPATRKQRILLHFGKSVARKNIPSEVASRFTPPLTPPPMPWGSSSKPGNVSRHPASPKPFGYAPASSVLPAPVVGPHHVPPTDGMQPLFVAPAPVAPAAIPFPPAVPLPNTTAAWMSEATPRPAPSRFPGPGTGVFLPPGANHHPLPHQMTHAHAEPLSPQGSTAYPHSKGTSTD</sequence>
<evidence type="ECO:0000313" key="4">
    <source>
        <dbReference type="Proteomes" id="UP001054889"/>
    </source>
</evidence>
<dbReference type="Gene3D" id="2.60.120.590">
    <property type="entry name" value="Alpha-ketoglutarate-dependent dioxygenase AlkB-like"/>
    <property type="match status" value="1"/>
</dbReference>
<reference evidence="3" key="2">
    <citation type="submission" date="2021-12" db="EMBL/GenBank/DDBJ databases">
        <title>Resequencing data analysis of finger millet.</title>
        <authorList>
            <person name="Hatakeyama M."/>
            <person name="Aluri S."/>
            <person name="Balachadran M.T."/>
            <person name="Sivarajan S.R."/>
            <person name="Poveda L."/>
            <person name="Shimizu-Inatsugi R."/>
            <person name="Schlapbach R."/>
            <person name="Sreeman S.M."/>
            <person name="Shimizu K.K."/>
        </authorList>
    </citation>
    <scope>NUCLEOTIDE SEQUENCE</scope>
</reference>
<dbReference type="EMBL" id="BQKI01000082">
    <property type="protein sequence ID" value="GJN30829.1"/>
    <property type="molecule type" value="Genomic_DNA"/>
</dbReference>
<keyword evidence="4" id="KW-1185">Reference proteome</keyword>
<protein>
    <submittedName>
        <fullName evidence="3">Uncharacterized protein</fullName>
    </submittedName>
</protein>
<feature type="compositionally biased region" description="Polar residues" evidence="2">
    <location>
        <begin position="521"/>
        <end position="536"/>
    </location>
</feature>
<evidence type="ECO:0000256" key="1">
    <source>
        <dbReference type="ARBA" id="ARBA00007879"/>
    </source>
</evidence>
<feature type="compositionally biased region" description="Pro residues" evidence="2">
    <location>
        <begin position="117"/>
        <end position="126"/>
    </location>
</feature>
<dbReference type="PANTHER" id="PTHR31447:SF0">
    <property type="entry name" value="HYDROXYPROLINE-RICH GLYCOPROTEIN FAMILY PROTEIN"/>
    <property type="match status" value="1"/>
</dbReference>
<comment type="similarity">
    <text evidence="1">Belongs to the alkB family.</text>
</comment>
<name>A0AAV5F7H7_ELECO</name>
<feature type="compositionally biased region" description="Basic residues" evidence="2">
    <location>
        <begin position="135"/>
        <end position="147"/>
    </location>
</feature>
<evidence type="ECO:0000313" key="3">
    <source>
        <dbReference type="EMBL" id="GJN30829.1"/>
    </source>
</evidence>
<dbReference type="PANTHER" id="PTHR31447">
    <property type="entry name" value="HYDROXYPROLINE-RICH GLYCOPROTEIN FAMILY PROTEIN-RELATED"/>
    <property type="match status" value="1"/>
</dbReference>
<feature type="region of interest" description="Disordered" evidence="2">
    <location>
        <begin position="499"/>
        <end position="536"/>
    </location>
</feature>
<dbReference type="Proteomes" id="UP001054889">
    <property type="component" value="Unassembled WGS sequence"/>
</dbReference>
<dbReference type="GO" id="GO:0032451">
    <property type="term" value="F:demethylase activity"/>
    <property type="evidence" value="ECO:0007669"/>
    <property type="project" value="InterPro"/>
</dbReference>
<proteinExistence type="inferred from homology"/>
<comment type="caution">
    <text evidence="3">The sequence shown here is derived from an EMBL/GenBank/DDBJ whole genome shotgun (WGS) entry which is preliminary data.</text>
</comment>
<evidence type="ECO:0000256" key="2">
    <source>
        <dbReference type="SAM" id="MobiDB-lite"/>
    </source>
</evidence>
<dbReference type="InterPro" id="IPR037151">
    <property type="entry name" value="AlkB-like_sf"/>
</dbReference>
<reference evidence="3" key="1">
    <citation type="journal article" date="2018" name="DNA Res.">
        <title>Multiple hybrid de novo genome assembly of finger millet, an orphan allotetraploid crop.</title>
        <authorList>
            <person name="Hatakeyama M."/>
            <person name="Aluri S."/>
            <person name="Balachadran M.T."/>
            <person name="Sivarajan S.R."/>
            <person name="Patrignani A."/>
            <person name="Gruter S."/>
            <person name="Poveda L."/>
            <person name="Shimizu-Inatsugi R."/>
            <person name="Baeten J."/>
            <person name="Francoijs K.J."/>
            <person name="Nataraja K.N."/>
            <person name="Reddy Y.A.N."/>
            <person name="Phadnis S."/>
            <person name="Ravikumar R.L."/>
            <person name="Schlapbach R."/>
            <person name="Sreeman S.M."/>
            <person name="Shimizu K.K."/>
        </authorList>
    </citation>
    <scope>NUCLEOTIDE SEQUENCE</scope>
</reference>